<gene>
    <name evidence="2" type="ORF">DOTSEDRAFT_24749</name>
</gene>
<feature type="region of interest" description="Disordered" evidence="1">
    <location>
        <begin position="138"/>
        <end position="158"/>
    </location>
</feature>
<name>N1PPA1_DOTSN</name>
<feature type="region of interest" description="Disordered" evidence="1">
    <location>
        <begin position="1"/>
        <end position="92"/>
    </location>
</feature>
<proteinExistence type="predicted"/>
<dbReference type="HOGENOM" id="CLU_1669359_0_0_1"/>
<keyword evidence="3" id="KW-1185">Reference proteome</keyword>
<dbReference type="EMBL" id="KB446539">
    <property type="protein sequence ID" value="EME44758.1"/>
    <property type="molecule type" value="Genomic_DNA"/>
</dbReference>
<evidence type="ECO:0000256" key="1">
    <source>
        <dbReference type="SAM" id="MobiDB-lite"/>
    </source>
</evidence>
<feature type="compositionally biased region" description="Basic and acidic residues" evidence="1">
    <location>
        <begin position="138"/>
        <end position="150"/>
    </location>
</feature>
<evidence type="ECO:0000313" key="2">
    <source>
        <dbReference type="EMBL" id="EME44758.1"/>
    </source>
</evidence>
<dbReference type="Proteomes" id="UP000016933">
    <property type="component" value="Unassembled WGS sequence"/>
</dbReference>
<reference evidence="2 3" key="2">
    <citation type="journal article" date="2012" name="PLoS Pathog.">
        <title>Diverse lifestyles and strategies of plant pathogenesis encoded in the genomes of eighteen Dothideomycetes fungi.</title>
        <authorList>
            <person name="Ohm R.A."/>
            <person name="Feau N."/>
            <person name="Henrissat B."/>
            <person name="Schoch C.L."/>
            <person name="Horwitz B.A."/>
            <person name="Barry K.W."/>
            <person name="Condon B.J."/>
            <person name="Copeland A.C."/>
            <person name="Dhillon B."/>
            <person name="Glaser F."/>
            <person name="Hesse C.N."/>
            <person name="Kosti I."/>
            <person name="LaButti K."/>
            <person name="Lindquist E.A."/>
            <person name="Lucas S."/>
            <person name="Salamov A.A."/>
            <person name="Bradshaw R.E."/>
            <person name="Ciuffetti L."/>
            <person name="Hamelin R.C."/>
            <person name="Kema G.H.J."/>
            <person name="Lawrence C."/>
            <person name="Scott J.A."/>
            <person name="Spatafora J.W."/>
            <person name="Turgeon B.G."/>
            <person name="de Wit P.J.G.M."/>
            <person name="Zhong S."/>
            <person name="Goodwin S.B."/>
            <person name="Grigoriev I.V."/>
        </authorList>
    </citation>
    <scope>NUCLEOTIDE SEQUENCE [LARGE SCALE GENOMIC DNA]</scope>
    <source>
        <strain evidence="3">NZE10 / CBS 128990</strain>
    </source>
</reference>
<dbReference type="AlphaFoldDB" id="N1PPA1"/>
<sequence>MCRKSRIAKSQRQCWNRRKRKGSVQSKEFPPASYPRQVADIKPAVNAEKVSEPCAAEKDAGPKKRKAENCAVKRESSKKSKNDPRHRQWTIRNMVRRRVAQLERLRAAGTGQDLDLNGFGDLDLQKMTDRAVRALQDGLRKVNHEADRKGGGPPQRGS</sequence>
<reference evidence="3" key="1">
    <citation type="journal article" date="2012" name="PLoS Genet.">
        <title>The genomes of the fungal plant pathogens Cladosporium fulvum and Dothistroma septosporum reveal adaptation to different hosts and lifestyles but also signatures of common ancestry.</title>
        <authorList>
            <person name="de Wit P.J.G.M."/>
            <person name="van der Burgt A."/>
            <person name="Oekmen B."/>
            <person name="Stergiopoulos I."/>
            <person name="Abd-Elsalam K.A."/>
            <person name="Aerts A.L."/>
            <person name="Bahkali A.H."/>
            <person name="Beenen H.G."/>
            <person name="Chettri P."/>
            <person name="Cox M.P."/>
            <person name="Datema E."/>
            <person name="de Vries R.P."/>
            <person name="Dhillon B."/>
            <person name="Ganley A.R."/>
            <person name="Griffiths S.A."/>
            <person name="Guo Y."/>
            <person name="Hamelin R.C."/>
            <person name="Henrissat B."/>
            <person name="Kabir M.S."/>
            <person name="Jashni M.K."/>
            <person name="Kema G."/>
            <person name="Klaubauf S."/>
            <person name="Lapidus A."/>
            <person name="Levasseur A."/>
            <person name="Lindquist E."/>
            <person name="Mehrabi R."/>
            <person name="Ohm R.A."/>
            <person name="Owen T.J."/>
            <person name="Salamov A."/>
            <person name="Schwelm A."/>
            <person name="Schijlen E."/>
            <person name="Sun H."/>
            <person name="van den Burg H.A."/>
            <person name="van Ham R.C.H.J."/>
            <person name="Zhang S."/>
            <person name="Goodwin S.B."/>
            <person name="Grigoriev I.V."/>
            <person name="Collemare J."/>
            <person name="Bradshaw R.E."/>
        </authorList>
    </citation>
    <scope>NUCLEOTIDE SEQUENCE [LARGE SCALE GENOMIC DNA]</scope>
    <source>
        <strain evidence="3">NZE10 / CBS 128990</strain>
    </source>
</reference>
<protein>
    <submittedName>
        <fullName evidence="2">Uncharacterized protein</fullName>
    </submittedName>
</protein>
<feature type="compositionally biased region" description="Basic and acidic residues" evidence="1">
    <location>
        <begin position="49"/>
        <end position="86"/>
    </location>
</feature>
<accession>N1PPA1</accession>
<evidence type="ECO:0000313" key="3">
    <source>
        <dbReference type="Proteomes" id="UP000016933"/>
    </source>
</evidence>
<organism evidence="2 3">
    <name type="scientific">Dothistroma septosporum (strain NZE10 / CBS 128990)</name>
    <name type="common">Red band needle blight fungus</name>
    <name type="synonym">Mycosphaerella pini</name>
    <dbReference type="NCBI Taxonomy" id="675120"/>
    <lineage>
        <taxon>Eukaryota</taxon>
        <taxon>Fungi</taxon>
        <taxon>Dikarya</taxon>
        <taxon>Ascomycota</taxon>
        <taxon>Pezizomycotina</taxon>
        <taxon>Dothideomycetes</taxon>
        <taxon>Dothideomycetidae</taxon>
        <taxon>Mycosphaerellales</taxon>
        <taxon>Mycosphaerellaceae</taxon>
        <taxon>Dothistroma</taxon>
    </lineage>
</organism>
<feature type="compositionally biased region" description="Basic residues" evidence="1">
    <location>
        <begin position="1"/>
        <end position="22"/>
    </location>
</feature>